<dbReference type="PANTHER" id="PTHR39159">
    <property type="match status" value="1"/>
</dbReference>
<proteinExistence type="predicted"/>
<evidence type="ECO:0000313" key="4">
    <source>
        <dbReference type="Proteomes" id="UP001501752"/>
    </source>
</evidence>
<gene>
    <name evidence="3" type="ORF">GCM10023235_03320</name>
</gene>
<dbReference type="Pfam" id="PF04167">
    <property type="entry name" value="DUF402"/>
    <property type="match status" value="1"/>
</dbReference>
<sequence length="219" mass="24756">MTDTELFPAGTTVVRRDIHAGRVWTAMPQRVVADTGTVLTLAGWPGIENLAPTSWITSTRTGDDATRKSGLDELAAGTWTLGRYRWERTALRSHCLTGEWFSVHCFQDAVTKEPLHWYVNFEKPYRRRPGLGIDTLDLCLDLVVAPDLSAHRWKDEDEYVQVRRLGLVDDPTHREVERGRERATAMIAERTGPFAGGWSRWEPDPHWPLPTLPAGADRA</sequence>
<dbReference type="RefSeq" id="WP_345694939.1">
    <property type="nucleotide sequence ID" value="NZ_BAABIS010000001.1"/>
</dbReference>
<dbReference type="InterPro" id="IPR050212">
    <property type="entry name" value="Ntdp-like"/>
</dbReference>
<feature type="domain" description="DUF402" evidence="2">
    <location>
        <begin position="77"/>
        <end position="190"/>
    </location>
</feature>
<evidence type="ECO:0000256" key="1">
    <source>
        <dbReference type="ARBA" id="ARBA00022801"/>
    </source>
</evidence>
<dbReference type="EMBL" id="BAABIS010000001">
    <property type="protein sequence ID" value="GAA4832333.1"/>
    <property type="molecule type" value="Genomic_DNA"/>
</dbReference>
<dbReference type="SUPFAM" id="SSF159234">
    <property type="entry name" value="FomD-like"/>
    <property type="match status" value="1"/>
</dbReference>
<evidence type="ECO:0000259" key="2">
    <source>
        <dbReference type="Pfam" id="PF04167"/>
    </source>
</evidence>
<evidence type="ECO:0000313" key="3">
    <source>
        <dbReference type="EMBL" id="GAA4832333.1"/>
    </source>
</evidence>
<reference evidence="4" key="1">
    <citation type="journal article" date="2019" name="Int. J. Syst. Evol. Microbiol.">
        <title>The Global Catalogue of Microorganisms (GCM) 10K type strain sequencing project: providing services to taxonomists for standard genome sequencing and annotation.</title>
        <authorList>
            <consortium name="The Broad Institute Genomics Platform"/>
            <consortium name="The Broad Institute Genome Sequencing Center for Infectious Disease"/>
            <person name="Wu L."/>
            <person name="Ma J."/>
        </authorList>
    </citation>
    <scope>NUCLEOTIDE SEQUENCE [LARGE SCALE GENOMIC DNA]</scope>
    <source>
        <strain evidence="4">JCM 13006</strain>
    </source>
</reference>
<dbReference type="PANTHER" id="PTHR39159:SF1">
    <property type="entry name" value="UPF0374 PROTEIN YGAC"/>
    <property type="match status" value="1"/>
</dbReference>
<dbReference type="InterPro" id="IPR007295">
    <property type="entry name" value="DUF402"/>
</dbReference>
<comment type="caution">
    <text evidence="3">The sequence shown here is derived from an EMBL/GenBank/DDBJ whole genome shotgun (WGS) entry which is preliminary data.</text>
</comment>
<dbReference type="InterPro" id="IPR035930">
    <property type="entry name" value="FomD-like_sf"/>
</dbReference>
<dbReference type="Proteomes" id="UP001501752">
    <property type="component" value="Unassembled WGS sequence"/>
</dbReference>
<dbReference type="Gene3D" id="2.40.380.10">
    <property type="entry name" value="FomD-like"/>
    <property type="match status" value="1"/>
</dbReference>
<protein>
    <submittedName>
        <fullName evidence="3">DUF402 domain-containing protein</fullName>
    </submittedName>
</protein>
<keyword evidence="1" id="KW-0378">Hydrolase</keyword>
<name>A0ABP9D7Z0_9ACTN</name>
<accession>A0ABP9D7Z0</accession>
<keyword evidence="4" id="KW-1185">Reference proteome</keyword>
<organism evidence="3 4">
    <name type="scientific">Kitasatospora terrestris</name>
    <dbReference type="NCBI Taxonomy" id="258051"/>
    <lineage>
        <taxon>Bacteria</taxon>
        <taxon>Bacillati</taxon>
        <taxon>Actinomycetota</taxon>
        <taxon>Actinomycetes</taxon>
        <taxon>Kitasatosporales</taxon>
        <taxon>Streptomycetaceae</taxon>
        <taxon>Kitasatospora</taxon>
    </lineage>
</organism>